<dbReference type="VEuPathDB" id="FungiDB:H310_02211"/>
<gene>
    <name evidence="6" type="ORF">H310_02211</name>
</gene>
<evidence type="ECO:0000259" key="5">
    <source>
        <dbReference type="PROSITE" id="PS50222"/>
    </source>
</evidence>
<dbReference type="RefSeq" id="XP_008863870.1">
    <property type="nucleotide sequence ID" value="XM_008865648.1"/>
</dbReference>
<dbReference type="EMBL" id="KI913954">
    <property type="protein sequence ID" value="ETW07777.1"/>
    <property type="molecule type" value="Genomic_DNA"/>
</dbReference>
<dbReference type="Gene3D" id="1.10.238.10">
    <property type="entry name" value="EF-hand"/>
    <property type="match status" value="1"/>
</dbReference>
<dbReference type="PANTHER" id="PTHR43727:SF3">
    <property type="entry name" value="GROUP IV DECARBOXYLASE"/>
    <property type="match status" value="1"/>
</dbReference>
<dbReference type="STRING" id="157072.A0A024UPK7"/>
<dbReference type="GO" id="GO:0009089">
    <property type="term" value="P:lysine biosynthetic process via diaminopimelate"/>
    <property type="evidence" value="ECO:0007669"/>
    <property type="project" value="TreeGrafter"/>
</dbReference>
<dbReference type="InterPro" id="IPR022657">
    <property type="entry name" value="De-COase2_CS"/>
</dbReference>
<dbReference type="InterPro" id="IPR009006">
    <property type="entry name" value="Ala_racemase/Decarboxylase_C"/>
</dbReference>
<dbReference type="GO" id="GO:0006596">
    <property type="term" value="P:polyamine biosynthetic process"/>
    <property type="evidence" value="ECO:0007669"/>
    <property type="project" value="InterPro"/>
</dbReference>
<evidence type="ECO:0000256" key="2">
    <source>
        <dbReference type="ARBA" id="ARBA00022837"/>
    </source>
</evidence>
<dbReference type="InterPro" id="IPR002433">
    <property type="entry name" value="Orn_de-COase"/>
</dbReference>
<dbReference type="InterPro" id="IPR000183">
    <property type="entry name" value="Orn/DAP/Arg_de-COase"/>
</dbReference>
<dbReference type="AlphaFoldDB" id="A0A024UPK7"/>
<keyword evidence="2" id="KW-0106">Calcium</keyword>
<keyword evidence="3 4" id="KW-0663">Pyridoxal phosphate</keyword>
<dbReference type="OrthoDB" id="5034579at2759"/>
<dbReference type="eggNOG" id="KOG0622">
    <property type="taxonomic scope" value="Eukaryota"/>
</dbReference>
<dbReference type="GeneID" id="20079261"/>
<dbReference type="Pfam" id="PF02784">
    <property type="entry name" value="Orn_Arg_deC_N"/>
    <property type="match status" value="1"/>
</dbReference>
<dbReference type="PROSITE" id="PS50222">
    <property type="entry name" value="EF_HAND_2"/>
    <property type="match status" value="1"/>
</dbReference>
<protein>
    <recommendedName>
        <fullName evidence="5">EF-hand domain-containing protein</fullName>
    </recommendedName>
</protein>
<feature type="modified residue" description="N6-(pyridoxal phosphate)lysine" evidence="4">
    <location>
        <position position="127"/>
    </location>
</feature>
<dbReference type="InterPro" id="IPR022644">
    <property type="entry name" value="De-COase2_N"/>
</dbReference>
<dbReference type="InterPro" id="IPR029066">
    <property type="entry name" value="PLP-binding_barrel"/>
</dbReference>
<dbReference type="SUPFAM" id="SSF47473">
    <property type="entry name" value="EF-hand"/>
    <property type="match status" value="1"/>
</dbReference>
<dbReference type="SUPFAM" id="SSF50621">
    <property type="entry name" value="Alanine racemase C-terminal domain-like"/>
    <property type="match status" value="1"/>
</dbReference>
<dbReference type="InterPro" id="IPR002048">
    <property type="entry name" value="EF_hand_dom"/>
</dbReference>
<evidence type="ECO:0000256" key="1">
    <source>
        <dbReference type="ARBA" id="ARBA00001933"/>
    </source>
</evidence>
<name>A0A024UPK7_9STRA</name>
<organism evidence="6">
    <name type="scientific">Aphanomyces invadans</name>
    <dbReference type="NCBI Taxonomy" id="157072"/>
    <lineage>
        <taxon>Eukaryota</taxon>
        <taxon>Sar</taxon>
        <taxon>Stramenopiles</taxon>
        <taxon>Oomycota</taxon>
        <taxon>Saprolegniomycetes</taxon>
        <taxon>Saprolegniales</taxon>
        <taxon>Verrucalvaceae</taxon>
        <taxon>Aphanomyces</taxon>
    </lineage>
</organism>
<sequence>MASQALFSFNFSEHVRGEGSWHDVATKICKQVAVDPNMTVRDLVALHLEDVAARVRQTEPVGMDNQHDQYVERGHGVQAVVQEALARHVLHDANPVVDLFSMDAFVARLSSLKEAFPPAWLHALAIKANPLSGILAAAKPLGMGLETASVAEARHALNLGYAPRTVIVDSPCKTTEDLKFFLQQGCYLNLDNVDEIHKVHALLAGAVPDALIGLRINPVVGGGAIAASSTATVSSKFGIPWTADTDADLIALYRDHAWLQGVHVHVGSQGCPLTLLVAGAHRAVAFAKQINQTLGRRQVKVVDIGGGVPTAYNGLAKEAVEFSEYATLLLASVPELFSGEFRVVTEFGRSVFAKAGITLSLVETVKHMNGQNIAVVHCGANQFLRPVYLPKTWPHVFSVFNAHGALKSGNMVAQDIAGPLCFSGDVLARGVLLPQIEAGDYVVMHDTGAYNMAMYSKFNSIPAPAVYAYRSDGNCAIQFSLVRGRETVAETLAFWGPPRPLEWPGFLNQQNSQLKMWRVPRRALVTAVANAKTGSIHAGQRRSISLGALRSSFSTFPHTVIDDQLDIKALTNVNAIVAAFEPSPLPSDNAFHRWVDEHVPATSSDKPLTKVSSPVKDMKQSSDFMQEEFDAVVAEAITTLATLEATAWDSDAISDQYVDVSDAKYQQRIAYALVKYKCKDAARYFTLLDKDRQGVISAGKLRDLLLVYAQAAPDEWLSHNFDVLDSDGDGLVSEAEMQQLLLNILGVQKSVLKDLLEQHTKHWTAKHSKQFSKLVLEFETTLKVSEKIRCTWHFAGVPPIPEEDKFKDPPPVPPRYTMSLDELRTSLADEFPEFQTMLPKYTQAIVDGRREFYESRNSKRTNYLRGVSFLTFCGVVDYILTLYA</sequence>
<dbReference type="Gene3D" id="2.40.37.10">
    <property type="entry name" value="Lyase, Ornithine Decarboxylase, Chain A, domain 1"/>
    <property type="match status" value="1"/>
</dbReference>
<dbReference type="PANTHER" id="PTHR43727">
    <property type="entry name" value="DIAMINOPIMELATE DECARBOXYLASE"/>
    <property type="match status" value="1"/>
</dbReference>
<dbReference type="Gene3D" id="3.20.20.10">
    <property type="entry name" value="Alanine racemase"/>
    <property type="match status" value="1"/>
</dbReference>
<evidence type="ECO:0000256" key="4">
    <source>
        <dbReference type="PIRSR" id="PIRSR600183-50"/>
    </source>
</evidence>
<dbReference type="PRINTS" id="PR01182">
    <property type="entry name" value="ORNDCRBXLASE"/>
</dbReference>
<proteinExistence type="predicted"/>
<comment type="cofactor">
    <cofactor evidence="1 4">
        <name>pyridoxal 5'-phosphate</name>
        <dbReference type="ChEBI" id="CHEBI:597326"/>
    </cofactor>
</comment>
<dbReference type="InterPro" id="IPR011992">
    <property type="entry name" value="EF-hand-dom_pair"/>
</dbReference>
<dbReference type="PROSITE" id="PS00018">
    <property type="entry name" value="EF_HAND_1"/>
    <property type="match status" value="1"/>
</dbReference>
<dbReference type="PRINTS" id="PR01179">
    <property type="entry name" value="ODADCRBXLASE"/>
</dbReference>
<evidence type="ECO:0000256" key="3">
    <source>
        <dbReference type="ARBA" id="ARBA00022898"/>
    </source>
</evidence>
<feature type="domain" description="EF-hand" evidence="5">
    <location>
        <begin position="712"/>
        <end position="747"/>
    </location>
</feature>
<reference evidence="6" key="1">
    <citation type="submission" date="2013-12" db="EMBL/GenBank/DDBJ databases">
        <title>The Genome Sequence of Aphanomyces invadans NJM9701.</title>
        <authorList>
            <consortium name="The Broad Institute Genomics Platform"/>
            <person name="Russ C."/>
            <person name="Tyler B."/>
            <person name="van West P."/>
            <person name="Dieguez-Uribeondo J."/>
            <person name="Young S.K."/>
            <person name="Zeng Q."/>
            <person name="Gargeya S."/>
            <person name="Fitzgerald M."/>
            <person name="Abouelleil A."/>
            <person name="Alvarado L."/>
            <person name="Chapman S.B."/>
            <person name="Gainer-Dewar J."/>
            <person name="Goldberg J."/>
            <person name="Griggs A."/>
            <person name="Gujja S."/>
            <person name="Hansen M."/>
            <person name="Howarth C."/>
            <person name="Imamovic A."/>
            <person name="Ireland A."/>
            <person name="Larimer J."/>
            <person name="McCowan C."/>
            <person name="Murphy C."/>
            <person name="Pearson M."/>
            <person name="Poon T.W."/>
            <person name="Priest M."/>
            <person name="Roberts A."/>
            <person name="Saif S."/>
            <person name="Shea T."/>
            <person name="Sykes S."/>
            <person name="Wortman J."/>
            <person name="Nusbaum C."/>
            <person name="Birren B."/>
        </authorList>
    </citation>
    <scope>NUCLEOTIDE SEQUENCE [LARGE SCALE GENOMIC DNA]</scope>
    <source>
        <strain evidence="6">NJM9701</strain>
    </source>
</reference>
<dbReference type="InterPro" id="IPR018247">
    <property type="entry name" value="EF_Hand_1_Ca_BS"/>
</dbReference>
<dbReference type="GO" id="GO:0008836">
    <property type="term" value="F:diaminopimelate decarboxylase activity"/>
    <property type="evidence" value="ECO:0007669"/>
    <property type="project" value="TreeGrafter"/>
</dbReference>
<accession>A0A024UPK7</accession>
<feature type="active site" description="Proton donor" evidence="4">
    <location>
        <position position="421"/>
    </location>
</feature>
<evidence type="ECO:0000313" key="6">
    <source>
        <dbReference type="EMBL" id="ETW07777.1"/>
    </source>
</evidence>
<dbReference type="SUPFAM" id="SSF51419">
    <property type="entry name" value="PLP-binding barrel"/>
    <property type="match status" value="1"/>
</dbReference>
<dbReference type="GO" id="GO:0005509">
    <property type="term" value="F:calcium ion binding"/>
    <property type="evidence" value="ECO:0007669"/>
    <property type="project" value="InterPro"/>
</dbReference>
<dbReference type="PROSITE" id="PS00879">
    <property type="entry name" value="ODR_DC_2_2"/>
    <property type="match status" value="1"/>
</dbReference>